<sequence>METTREQPKAKLQKGGFRNQQRLGRKQDCFSLLTKTSKEIFALHKGKFKAPPPMTTPVKKRNHAKFCEFHSEVGHNTDECMHLRKQIEEMLKEGKLPHLIKEIKQNNEKEQPKVRKNGETSGKDKTLAILMVQPWERVARQRITQSFSPNPKIFFPPLEEYEGTKGPMIIEAKIGGHCVHRQIQILVKIGDEEHYALAWMNFMVVRSQSPYNGIIRRTGVKKLPAVPSIAHGMLKIPVEGGVITLKSSKLVPLECAMVSGPEETPSAAKTIIEERVKVAINSKYPEQTDIFAWKPADMTSVPIHIAEHHLNVQEGCSLVRQKKREKAADRNQAIQEEVGKLVGAGIIREVYYHDWLSNPVMVKKHDGSWRMCVDYKDLNKACPKDGYPLPEIDWKGESLCGFPFKCFLDAYKGYHQIQMSTKDEDNTAFIASQGIFYYTKMPFGLRHAGATYQRLVDKAFHKQIGRNMEVYVDDLVIKSRTEDEIVRDVEKTFKTLMEINMKLNPKNDFHWTTKAKEAFKQMKQLIAELPMLTTPMEKEELIVYLAAAKETVSAVMMTKREAKQMHIYFVSRALRDFIVERPEEDSPDTPMEEEGELPEPWIFFTDGSSCTDGSGAGLILTNREGMEFTYALRFSQVNGTYIAKEVDMIRYLKKVKALTGSFKAFSIKQIPRSENKKGDALSKIASTSFAHVTDVKKSMAIKRKSWRFAVVNETLYKKSFLGPWLRCVGPFQDNYVIRETHEGSCSMHAGTRSVMAKALRTGYNWPTMHRDARTLIRACQDCQLHKPGIDIARPFSEGPRKVKFLIVAMDYFTKWIEAKSVTTITSNQIKNFVWDNVVCRFGLPEEIISNNGSNSGTIRSKIVAKKLCIRQHFASVKHPQTNGLLERANRSLGEGIKARLDARSKNWIEELPYVLWAHRTMIKSSNGDTPFSLTYGTKAVIPTEIGMPTLRTTKVDLVGNNEALEINLDLLEKRRVEAAIREAKMPTEARVIDKAVVRSAVEYQSKLRVVPISGLGQTVNYHVVSCAGVIGIKHRHNVVRDTLVDICYRSGISA</sequence>
<dbReference type="Gene3D" id="3.10.10.10">
    <property type="entry name" value="HIV Type 1 Reverse Transcriptase, subunit A, domain 1"/>
    <property type="match status" value="1"/>
</dbReference>
<dbReference type="InterPro" id="IPR050951">
    <property type="entry name" value="Retrovirus_Pol_polyprotein"/>
</dbReference>
<dbReference type="Pfam" id="PF17919">
    <property type="entry name" value="RT_RNaseH_2"/>
    <property type="match status" value="1"/>
</dbReference>
<organism evidence="4">
    <name type="scientific">Tanacetum cinerariifolium</name>
    <name type="common">Dalmatian daisy</name>
    <name type="synonym">Chrysanthemum cinerariifolium</name>
    <dbReference type="NCBI Taxonomy" id="118510"/>
    <lineage>
        <taxon>Eukaryota</taxon>
        <taxon>Viridiplantae</taxon>
        <taxon>Streptophyta</taxon>
        <taxon>Embryophyta</taxon>
        <taxon>Tracheophyta</taxon>
        <taxon>Spermatophyta</taxon>
        <taxon>Magnoliopsida</taxon>
        <taxon>eudicotyledons</taxon>
        <taxon>Gunneridae</taxon>
        <taxon>Pentapetalae</taxon>
        <taxon>asterids</taxon>
        <taxon>campanulids</taxon>
        <taxon>Asterales</taxon>
        <taxon>Asteraceae</taxon>
        <taxon>Asteroideae</taxon>
        <taxon>Anthemideae</taxon>
        <taxon>Anthemidinae</taxon>
        <taxon>Tanacetum</taxon>
    </lineage>
</organism>
<dbReference type="GO" id="GO:0015074">
    <property type="term" value="P:DNA integration"/>
    <property type="evidence" value="ECO:0007669"/>
    <property type="project" value="InterPro"/>
</dbReference>
<dbReference type="Gene3D" id="1.10.340.70">
    <property type="match status" value="1"/>
</dbReference>
<dbReference type="GO" id="GO:0003964">
    <property type="term" value="F:RNA-directed DNA polymerase activity"/>
    <property type="evidence" value="ECO:0007669"/>
    <property type="project" value="UniProtKB-KW"/>
</dbReference>
<keyword evidence="1" id="KW-0511">Multifunctional enzyme</keyword>
<dbReference type="EMBL" id="BKCJ010291640">
    <property type="protein sequence ID" value="GEZ54213.1"/>
    <property type="molecule type" value="Genomic_DNA"/>
</dbReference>
<reference evidence="4" key="1">
    <citation type="journal article" date="2019" name="Sci. Rep.">
        <title>Draft genome of Tanacetum cinerariifolium, the natural source of mosquito coil.</title>
        <authorList>
            <person name="Yamashiro T."/>
            <person name="Shiraishi A."/>
            <person name="Satake H."/>
            <person name="Nakayama K."/>
        </authorList>
    </citation>
    <scope>NUCLEOTIDE SEQUENCE</scope>
</reference>
<dbReference type="InterPro" id="IPR041577">
    <property type="entry name" value="RT_RNaseH_2"/>
</dbReference>
<dbReference type="PANTHER" id="PTHR37984:SF5">
    <property type="entry name" value="PROTEIN NYNRIN-LIKE"/>
    <property type="match status" value="1"/>
</dbReference>
<dbReference type="PANTHER" id="PTHR37984">
    <property type="entry name" value="PROTEIN CBG26694"/>
    <property type="match status" value="1"/>
</dbReference>
<dbReference type="InterPro" id="IPR036397">
    <property type="entry name" value="RNaseH_sf"/>
</dbReference>
<dbReference type="PROSITE" id="PS50994">
    <property type="entry name" value="INTEGRASE"/>
    <property type="match status" value="1"/>
</dbReference>
<dbReference type="InterPro" id="IPR001584">
    <property type="entry name" value="Integrase_cat-core"/>
</dbReference>
<dbReference type="InterPro" id="IPR012337">
    <property type="entry name" value="RNaseH-like_sf"/>
</dbReference>
<dbReference type="Gene3D" id="3.30.420.10">
    <property type="entry name" value="Ribonuclease H-like superfamily/Ribonuclease H"/>
    <property type="match status" value="2"/>
</dbReference>
<dbReference type="SUPFAM" id="SSF56672">
    <property type="entry name" value="DNA/RNA polymerases"/>
    <property type="match status" value="1"/>
</dbReference>
<dbReference type="AlphaFoldDB" id="A0A699IF34"/>
<comment type="caution">
    <text evidence="4">The sequence shown here is derived from an EMBL/GenBank/DDBJ whole genome shotgun (WGS) entry which is preliminary data.</text>
</comment>
<evidence type="ECO:0000256" key="2">
    <source>
        <dbReference type="SAM" id="Coils"/>
    </source>
</evidence>
<dbReference type="Gene3D" id="3.30.70.270">
    <property type="match status" value="1"/>
</dbReference>
<dbReference type="CDD" id="cd01647">
    <property type="entry name" value="RT_LTR"/>
    <property type="match status" value="1"/>
</dbReference>
<accession>A0A699IF34</accession>
<keyword evidence="2" id="KW-0175">Coiled coil</keyword>
<keyword evidence="4" id="KW-0548">Nucleotidyltransferase</keyword>
<protein>
    <submittedName>
        <fullName evidence="4">Reverse transcriptase domain-containing protein</fullName>
    </submittedName>
</protein>
<dbReference type="GO" id="GO:0003676">
    <property type="term" value="F:nucleic acid binding"/>
    <property type="evidence" value="ECO:0007669"/>
    <property type="project" value="InterPro"/>
</dbReference>
<gene>
    <name evidence="4" type="ORF">Tci_526186</name>
</gene>
<keyword evidence="4" id="KW-0808">Transferase</keyword>
<dbReference type="InterPro" id="IPR043128">
    <property type="entry name" value="Rev_trsase/Diguanyl_cyclase"/>
</dbReference>
<name>A0A699IF34_TANCI</name>
<evidence type="ECO:0000256" key="1">
    <source>
        <dbReference type="ARBA" id="ARBA00023268"/>
    </source>
</evidence>
<dbReference type="InterPro" id="IPR043502">
    <property type="entry name" value="DNA/RNA_pol_sf"/>
</dbReference>
<evidence type="ECO:0000313" key="4">
    <source>
        <dbReference type="EMBL" id="GEZ54213.1"/>
    </source>
</evidence>
<dbReference type="InterPro" id="IPR041588">
    <property type="entry name" value="Integrase_H2C2"/>
</dbReference>
<feature type="domain" description="Integrase catalytic" evidence="3">
    <location>
        <begin position="783"/>
        <end position="938"/>
    </location>
</feature>
<dbReference type="Pfam" id="PF17921">
    <property type="entry name" value="Integrase_H2C2"/>
    <property type="match status" value="1"/>
</dbReference>
<feature type="coiled-coil region" evidence="2">
    <location>
        <begin position="954"/>
        <end position="981"/>
    </location>
</feature>
<dbReference type="SUPFAM" id="SSF53098">
    <property type="entry name" value="Ribonuclease H-like"/>
    <property type="match status" value="1"/>
</dbReference>
<dbReference type="Pfam" id="PF00078">
    <property type="entry name" value="RVT_1"/>
    <property type="match status" value="1"/>
</dbReference>
<keyword evidence="4" id="KW-0695">RNA-directed DNA polymerase</keyword>
<evidence type="ECO:0000259" key="3">
    <source>
        <dbReference type="PROSITE" id="PS50994"/>
    </source>
</evidence>
<proteinExistence type="predicted"/>
<feature type="non-terminal residue" evidence="4">
    <location>
        <position position="1054"/>
    </location>
</feature>
<dbReference type="InterPro" id="IPR000477">
    <property type="entry name" value="RT_dom"/>
</dbReference>